<dbReference type="RefSeq" id="WP_248835694.1">
    <property type="nucleotide sequence ID" value="NZ_JAJEQE010000040.1"/>
</dbReference>
<reference evidence="1 2" key="1">
    <citation type="submission" date="2021-10" db="EMBL/GenBank/DDBJ databases">
        <title>Anaerobic single-cell dispensing facilitates the cultivation of human gut bacteria.</title>
        <authorList>
            <person name="Afrizal A."/>
        </authorList>
    </citation>
    <scope>NUCLEOTIDE SEQUENCE [LARGE SCALE GENOMIC DNA]</scope>
    <source>
        <strain evidence="1 2">CLA-AA-H246</strain>
    </source>
</reference>
<dbReference type="Proteomes" id="UP001299235">
    <property type="component" value="Unassembled WGS sequence"/>
</dbReference>
<proteinExistence type="predicted"/>
<evidence type="ECO:0000313" key="1">
    <source>
        <dbReference type="EMBL" id="MCC2149738.1"/>
    </source>
</evidence>
<sequence>MVQKEKEIKANTKFLKQEVHLHRETDVSAFFVLVGVQYTCDVPEVRTDSVSVVSKNMENI</sequence>
<comment type="caution">
    <text evidence="1">The sequence shown here is derived from an EMBL/GenBank/DDBJ whole genome shotgun (WGS) entry which is preliminary data.</text>
</comment>
<organism evidence="1 2">
    <name type="scientific">Hominisplanchenecus faecis</name>
    <dbReference type="NCBI Taxonomy" id="2885351"/>
    <lineage>
        <taxon>Bacteria</taxon>
        <taxon>Bacillati</taxon>
        <taxon>Bacillota</taxon>
        <taxon>Clostridia</taxon>
        <taxon>Lachnospirales</taxon>
        <taxon>Lachnospiraceae</taxon>
        <taxon>Hominisplanchenecus</taxon>
    </lineage>
</organism>
<evidence type="ECO:0000313" key="2">
    <source>
        <dbReference type="Proteomes" id="UP001299235"/>
    </source>
</evidence>
<gene>
    <name evidence="1" type="ORF">LKD42_10810</name>
</gene>
<accession>A0ABS8EX24</accession>
<name>A0ABS8EX24_9FIRM</name>
<dbReference type="EMBL" id="JAJEQE010000040">
    <property type="protein sequence ID" value="MCC2149738.1"/>
    <property type="molecule type" value="Genomic_DNA"/>
</dbReference>
<keyword evidence="2" id="KW-1185">Reference proteome</keyword>
<protein>
    <submittedName>
        <fullName evidence="1">Uncharacterized protein</fullName>
    </submittedName>
</protein>